<evidence type="ECO:0000259" key="1">
    <source>
        <dbReference type="Pfam" id="PF16011"/>
    </source>
</evidence>
<protein>
    <recommendedName>
        <fullName evidence="1">Carbohydrate-binding domain-containing protein</fullName>
    </recommendedName>
</protein>
<dbReference type="AlphaFoldDB" id="A0A3S0B0E5"/>
<keyword evidence="3" id="KW-1185">Reference proteome</keyword>
<reference evidence="2 3" key="1">
    <citation type="submission" date="2018-11" db="EMBL/GenBank/DDBJ databases">
        <title>Arenibacter aquaticus sp.nov., a marine bacterium isolated from surface seawater in the South China Sea.</title>
        <authorList>
            <person name="Guo J."/>
            <person name="Sun J."/>
        </authorList>
    </citation>
    <scope>NUCLEOTIDE SEQUENCE [LARGE SCALE GENOMIC DNA]</scope>
    <source>
        <strain evidence="2 3">GUO666</strain>
    </source>
</reference>
<dbReference type="GO" id="GO:0004553">
    <property type="term" value="F:hydrolase activity, hydrolyzing O-glycosyl compounds"/>
    <property type="evidence" value="ECO:0007669"/>
    <property type="project" value="InterPro"/>
</dbReference>
<dbReference type="GO" id="GO:0030246">
    <property type="term" value="F:carbohydrate binding"/>
    <property type="evidence" value="ECO:0007669"/>
    <property type="project" value="InterPro"/>
</dbReference>
<dbReference type="SUPFAM" id="SSF49344">
    <property type="entry name" value="CBD9-like"/>
    <property type="match status" value="1"/>
</dbReference>
<evidence type="ECO:0000313" key="2">
    <source>
        <dbReference type="EMBL" id="RTE54735.1"/>
    </source>
</evidence>
<dbReference type="GO" id="GO:0016052">
    <property type="term" value="P:carbohydrate catabolic process"/>
    <property type="evidence" value="ECO:0007669"/>
    <property type="project" value="InterPro"/>
</dbReference>
<dbReference type="PROSITE" id="PS51257">
    <property type="entry name" value="PROKAR_LIPOPROTEIN"/>
    <property type="match status" value="1"/>
</dbReference>
<comment type="caution">
    <text evidence="2">The sequence shown here is derived from an EMBL/GenBank/DDBJ whole genome shotgun (WGS) entry which is preliminary data.</text>
</comment>
<dbReference type="Pfam" id="PF16011">
    <property type="entry name" value="CBM9_2"/>
    <property type="match status" value="1"/>
</dbReference>
<sequence>MRESICAMLCFFLVAVGCKLKTQNSDKVIKVKEINGYEGVSIDKVSQLLEERAAIHSINILNWDNYSYMPAVSFRIAHSNNEIWLKYYVEEKSIMATVADTNGAVHKDSCVEFFFDPLGDGNYYNFEFNCIGTTHLAFGGGRSDRQFLAPETIEASIRVQSSLGTQVFTERTADHSWEMTVVIPANTLSHNPGIKLKGLSAKGNFYKCGDATSEPHYLSWNPIKTENPDFHRPEFFGNLVFE</sequence>
<dbReference type="EMBL" id="RQPJ01000002">
    <property type="protein sequence ID" value="RTE54735.1"/>
    <property type="molecule type" value="Genomic_DNA"/>
</dbReference>
<proteinExistence type="predicted"/>
<name>A0A3S0B0E5_9FLAO</name>
<evidence type="ECO:0000313" key="3">
    <source>
        <dbReference type="Proteomes" id="UP000267585"/>
    </source>
</evidence>
<dbReference type="CDD" id="cd09620">
    <property type="entry name" value="CBM9_like_3"/>
    <property type="match status" value="1"/>
</dbReference>
<organism evidence="2 3">
    <name type="scientific">Arenibacter aquaticus</name>
    <dbReference type="NCBI Taxonomy" id="2489054"/>
    <lineage>
        <taxon>Bacteria</taxon>
        <taxon>Pseudomonadati</taxon>
        <taxon>Bacteroidota</taxon>
        <taxon>Flavobacteriia</taxon>
        <taxon>Flavobacteriales</taxon>
        <taxon>Flavobacteriaceae</taxon>
        <taxon>Arenibacter</taxon>
    </lineage>
</organism>
<dbReference type="InterPro" id="IPR010502">
    <property type="entry name" value="Carb-bd_dom_fam9"/>
</dbReference>
<gene>
    <name evidence="2" type="ORF">EHW67_06095</name>
</gene>
<feature type="domain" description="Carbohydrate-binding" evidence="1">
    <location>
        <begin position="48"/>
        <end position="241"/>
    </location>
</feature>
<accession>A0A3S0B0E5</accession>
<dbReference type="Proteomes" id="UP000267585">
    <property type="component" value="Unassembled WGS sequence"/>
</dbReference>
<dbReference type="Gene3D" id="2.60.40.1190">
    <property type="match status" value="1"/>
</dbReference>